<proteinExistence type="predicted"/>
<evidence type="ECO:0000313" key="1">
    <source>
        <dbReference type="EMBL" id="KAJ5299918.1"/>
    </source>
</evidence>
<organism evidence="1 2">
    <name type="scientific">Penicillium atrosanguineum</name>
    <dbReference type="NCBI Taxonomy" id="1132637"/>
    <lineage>
        <taxon>Eukaryota</taxon>
        <taxon>Fungi</taxon>
        <taxon>Dikarya</taxon>
        <taxon>Ascomycota</taxon>
        <taxon>Pezizomycotina</taxon>
        <taxon>Eurotiomycetes</taxon>
        <taxon>Eurotiomycetidae</taxon>
        <taxon>Eurotiales</taxon>
        <taxon>Aspergillaceae</taxon>
        <taxon>Penicillium</taxon>
    </lineage>
</organism>
<evidence type="ECO:0000313" key="2">
    <source>
        <dbReference type="Proteomes" id="UP001147746"/>
    </source>
</evidence>
<sequence length="79" mass="8831">MSSGSNRNTYQEPELPFVGFKPRYYGYRRPHAIATPMVAHISTKKEQAISELSVIFALFGPRSTRAGVLHNINKAACYS</sequence>
<dbReference type="AlphaFoldDB" id="A0A9W9PQV2"/>
<dbReference type="EMBL" id="JAPZBO010000010">
    <property type="protein sequence ID" value="KAJ5299918.1"/>
    <property type="molecule type" value="Genomic_DNA"/>
</dbReference>
<comment type="caution">
    <text evidence="1">The sequence shown here is derived from an EMBL/GenBank/DDBJ whole genome shotgun (WGS) entry which is preliminary data.</text>
</comment>
<dbReference type="Proteomes" id="UP001147746">
    <property type="component" value="Unassembled WGS sequence"/>
</dbReference>
<keyword evidence="2" id="KW-1185">Reference proteome</keyword>
<protein>
    <submittedName>
        <fullName evidence="1">Uncharacterized protein</fullName>
    </submittedName>
</protein>
<accession>A0A9W9PQV2</accession>
<name>A0A9W9PQV2_9EURO</name>
<reference evidence="1" key="2">
    <citation type="journal article" date="2023" name="IMA Fungus">
        <title>Comparative genomic study of the Penicillium genus elucidates a diverse pangenome and 15 lateral gene transfer events.</title>
        <authorList>
            <person name="Petersen C."/>
            <person name="Sorensen T."/>
            <person name="Nielsen M.R."/>
            <person name="Sondergaard T.E."/>
            <person name="Sorensen J.L."/>
            <person name="Fitzpatrick D.A."/>
            <person name="Frisvad J.C."/>
            <person name="Nielsen K.L."/>
        </authorList>
    </citation>
    <scope>NUCLEOTIDE SEQUENCE</scope>
    <source>
        <strain evidence="1">IBT 21472</strain>
    </source>
</reference>
<gene>
    <name evidence="1" type="ORF">N7476_011475</name>
</gene>
<reference evidence="1" key="1">
    <citation type="submission" date="2022-12" db="EMBL/GenBank/DDBJ databases">
        <authorList>
            <person name="Petersen C."/>
        </authorList>
    </citation>
    <scope>NUCLEOTIDE SEQUENCE</scope>
    <source>
        <strain evidence="1">IBT 21472</strain>
    </source>
</reference>